<reference evidence="2 3" key="1">
    <citation type="journal article" date="2024" name="Science">
        <title>Giant polyketide synthase enzymes in the biosynthesis of giant marine polyether toxins.</title>
        <authorList>
            <person name="Fallon T.R."/>
            <person name="Shende V.V."/>
            <person name="Wierzbicki I.H."/>
            <person name="Pendleton A.L."/>
            <person name="Watervoot N.F."/>
            <person name="Auber R.P."/>
            <person name="Gonzalez D.J."/>
            <person name="Wisecaver J.H."/>
            <person name="Moore B.S."/>
        </authorList>
    </citation>
    <scope>NUCLEOTIDE SEQUENCE [LARGE SCALE GENOMIC DNA]</scope>
    <source>
        <strain evidence="2 3">12B1</strain>
    </source>
</reference>
<evidence type="ECO:0000313" key="3">
    <source>
        <dbReference type="Proteomes" id="UP001515480"/>
    </source>
</evidence>
<feature type="region of interest" description="Disordered" evidence="1">
    <location>
        <begin position="1"/>
        <end position="69"/>
    </location>
</feature>
<sequence length="491" mass="53720">MALREESEYADTQSESSGCFEHEAEGDDIEENEDDDDESVGETEAAEQKSCESAEAGSLNQMGPTPLPEAWPELVHRELSELHAALKQQHCELAARELVVRRRESELHRDTQLVRDAIAKEASRLYEQLAATLDRKALAHHQRLEGAIHILRQQCAQLQQTRRAALGVTLPNVLHQPPRKLQAEAGEKKRGAAPATIQQLQFARVQLRETRERLSRSYDLSVALIERIEILSLAPSSRAGEWQRHALPATEALLAGFAAGKDPSHHHVDMLLRLLWAASEARGEPSRPLAQWERKLLRAIGQTPLCHGEGPLRALLLVRLGLRARRASGAVGSAGVSEMARALGLLRALVSQRGKEKEDMLRLGALTELVPLVNVPHTSVCNPAAALLLTLAAVDAHIDALADEAFFLAAARALKGCLASEANDTLASCLCVLLQKLSLRPAARSLYEIDDLRGTLLRLTHSGASDFVLANAKSTLSNIAQIDSQRVEQNM</sequence>
<evidence type="ECO:0000313" key="2">
    <source>
        <dbReference type="EMBL" id="KAL1516058.1"/>
    </source>
</evidence>
<gene>
    <name evidence="2" type="ORF">AB1Y20_002670</name>
</gene>
<accession>A0AB34J9T8</accession>
<proteinExistence type="predicted"/>
<name>A0AB34J9T8_PRYPA</name>
<dbReference type="Proteomes" id="UP001515480">
    <property type="component" value="Unassembled WGS sequence"/>
</dbReference>
<dbReference type="EMBL" id="JBGBPQ010000011">
    <property type="protein sequence ID" value="KAL1516058.1"/>
    <property type="molecule type" value="Genomic_DNA"/>
</dbReference>
<feature type="compositionally biased region" description="Acidic residues" evidence="1">
    <location>
        <begin position="24"/>
        <end position="45"/>
    </location>
</feature>
<dbReference type="Gene3D" id="1.25.10.10">
    <property type="entry name" value="Leucine-rich Repeat Variant"/>
    <property type="match status" value="1"/>
</dbReference>
<comment type="caution">
    <text evidence="2">The sequence shown here is derived from an EMBL/GenBank/DDBJ whole genome shotgun (WGS) entry which is preliminary data.</text>
</comment>
<dbReference type="SUPFAM" id="SSF48371">
    <property type="entry name" value="ARM repeat"/>
    <property type="match status" value="1"/>
</dbReference>
<organism evidence="2 3">
    <name type="scientific">Prymnesium parvum</name>
    <name type="common">Toxic golden alga</name>
    <dbReference type="NCBI Taxonomy" id="97485"/>
    <lineage>
        <taxon>Eukaryota</taxon>
        <taxon>Haptista</taxon>
        <taxon>Haptophyta</taxon>
        <taxon>Prymnesiophyceae</taxon>
        <taxon>Prymnesiales</taxon>
        <taxon>Prymnesiaceae</taxon>
        <taxon>Prymnesium</taxon>
    </lineage>
</organism>
<protein>
    <submittedName>
        <fullName evidence="2">Uncharacterized protein</fullName>
    </submittedName>
</protein>
<keyword evidence="3" id="KW-1185">Reference proteome</keyword>
<dbReference type="AlphaFoldDB" id="A0AB34J9T8"/>
<evidence type="ECO:0000256" key="1">
    <source>
        <dbReference type="SAM" id="MobiDB-lite"/>
    </source>
</evidence>
<dbReference type="InterPro" id="IPR011989">
    <property type="entry name" value="ARM-like"/>
</dbReference>
<dbReference type="InterPro" id="IPR016024">
    <property type="entry name" value="ARM-type_fold"/>
</dbReference>